<dbReference type="Proteomes" id="UP000679307">
    <property type="component" value="Chromosome"/>
</dbReference>
<organism evidence="1 2">
    <name type="scientific">Nocardioides aquaticus</name>
    <dbReference type="NCBI Taxonomy" id="160826"/>
    <lineage>
        <taxon>Bacteria</taxon>
        <taxon>Bacillati</taxon>
        <taxon>Actinomycetota</taxon>
        <taxon>Actinomycetes</taxon>
        <taxon>Propionibacteriales</taxon>
        <taxon>Nocardioidaceae</taxon>
        <taxon>Nocardioides</taxon>
    </lineage>
</organism>
<reference evidence="1 2" key="1">
    <citation type="submission" date="2021-05" db="EMBL/GenBank/DDBJ databases">
        <title>Complete genome of Nocardioides aquaticus KCTC 9944T isolated from meromictic and hypersaline Ekho Lake, Antarctica.</title>
        <authorList>
            <person name="Hwang K."/>
            <person name="Kim K.M."/>
            <person name="Choe H."/>
        </authorList>
    </citation>
    <scope>NUCLEOTIDE SEQUENCE [LARGE SCALE GENOMIC DNA]</scope>
    <source>
        <strain evidence="1 2">KCTC 9944</strain>
    </source>
</reference>
<evidence type="ECO:0000313" key="2">
    <source>
        <dbReference type="Proteomes" id="UP000679307"/>
    </source>
</evidence>
<accession>A0ABX8ECI9</accession>
<name>A0ABX8ECI9_9ACTN</name>
<protein>
    <submittedName>
        <fullName evidence="1">Uncharacterized protein</fullName>
    </submittedName>
</protein>
<dbReference type="EMBL" id="CP075371">
    <property type="protein sequence ID" value="QVT78075.1"/>
    <property type="molecule type" value="Genomic_DNA"/>
</dbReference>
<proteinExistence type="predicted"/>
<keyword evidence="2" id="KW-1185">Reference proteome</keyword>
<sequence length="157" mass="17566">MIETNMVAFDGPGSRPVTGEVDVVRIGEYTCPARVVSTEASIGPMRGVVLVYVFRPVAADWSPEVDRGVLGVSNLLVPPVLVNKLPWTMRFFRRVSHLDFVGGEVLDQHCFRDTRGWFFDERSRRLEGSVEPVGEWGLQSYRTVDDRLSDALGIARV</sequence>
<gene>
    <name evidence="1" type="ORF">ENKNEFLB_00447</name>
</gene>
<evidence type="ECO:0000313" key="1">
    <source>
        <dbReference type="EMBL" id="QVT78075.1"/>
    </source>
</evidence>